<accession>A0A1I5UV01</accession>
<dbReference type="InterPro" id="IPR008915">
    <property type="entry name" value="Peptidase_M50"/>
</dbReference>
<dbReference type="OrthoDB" id="849477at2"/>
<evidence type="ECO:0000256" key="6">
    <source>
        <dbReference type="ARBA" id="ARBA00023136"/>
    </source>
</evidence>
<evidence type="ECO:0000256" key="1">
    <source>
        <dbReference type="ARBA" id="ARBA00001947"/>
    </source>
</evidence>
<keyword evidence="5 7" id="KW-1133">Transmembrane helix</keyword>
<keyword evidence="6 7" id="KW-0472">Membrane</keyword>
<evidence type="ECO:0000259" key="8">
    <source>
        <dbReference type="Pfam" id="PF02163"/>
    </source>
</evidence>
<evidence type="ECO:0000256" key="7">
    <source>
        <dbReference type="SAM" id="Phobius"/>
    </source>
</evidence>
<keyword evidence="10" id="KW-1185">Reference proteome</keyword>
<name>A0A1I5UV01_9BACI</name>
<comment type="subcellular location">
    <subcellularLocation>
        <location evidence="2">Membrane</location>
        <topology evidence="2">Multi-pass membrane protein</topology>
    </subcellularLocation>
</comment>
<feature type="transmembrane region" description="Helical" evidence="7">
    <location>
        <begin position="115"/>
        <end position="135"/>
    </location>
</feature>
<protein>
    <recommendedName>
        <fullName evidence="8">Peptidase M50 domain-containing protein</fullName>
    </recommendedName>
</protein>
<evidence type="ECO:0000313" key="9">
    <source>
        <dbReference type="EMBL" id="SFP99039.1"/>
    </source>
</evidence>
<dbReference type="Pfam" id="PF02163">
    <property type="entry name" value="Peptidase_M50"/>
    <property type="match status" value="1"/>
</dbReference>
<evidence type="ECO:0000256" key="5">
    <source>
        <dbReference type="ARBA" id="ARBA00022989"/>
    </source>
</evidence>
<evidence type="ECO:0000256" key="2">
    <source>
        <dbReference type="ARBA" id="ARBA00004141"/>
    </source>
</evidence>
<evidence type="ECO:0000256" key="3">
    <source>
        <dbReference type="ARBA" id="ARBA00007931"/>
    </source>
</evidence>
<dbReference type="STRING" id="126156.SAMN05421670_0552"/>
<proteinExistence type="inferred from homology"/>
<feature type="domain" description="Peptidase M50" evidence="8">
    <location>
        <begin position="11"/>
        <end position="101"/>
    </location>
</feature>
<dbReference type="GO" id="GO:0016020">
    <property type="term" value="C:membrane"/>
    <property type="evidence" value="ECO:0007669"/>
    <property type="project" value="UniProtKB-SubCell"/>
</dbReference>
<reference evidence="10" key="1">
    <citation type="submission" date="2016-10" db="EMBL/GenBank/DDBJ databases">
        <authorList>
            <person name="Varghese N."/>
            <person name="Submissions S."/>
        </authorList>
    </citation>
    <scope>NUCLEOTIDE SEQUENCE [LARGE SCALE GENOMIC DNA]</scope>
    <source>
        <strain evidence="10">DSM 11706</strain>
    </source>
</reference>
<evidence type="ECO:0000313" key="10">
    <source>
        <dbReference type="Proteomes" id="UP000198734"/>
    </source>
</evidence>
<comment type="cofactor">
    <cofactor evidence="1">
        <name>Zn(2+)</name>
        <dbReference type="ChEBI" id="CHEBI:29105"/>
    </cofactor>
</comment>
<organism evidence="9 10">
    <name type="scientific">Psychrobacillus psychrotolerans</name>
    <dbReference type="NCBI Taxonomy" id="126156"/>
    <lineage>
        <taxon>Bacteria</taxon>
        <taxon>Bacillati</taxon>
        <taxon>Bacillota</taxon>
        <taxon>Bacilli</taxon>
        <taxon>Bacillales</taxon>
        <taxon>Bacillaceae</taxon>
        <taxon>Psychrobacillus</taxon>
    </lineage>
</organism>
<gene>
    <name evidence="9" type="ORF">SAMN05421670_0552</name>
</gene>
<dbReference type="RefSeq" id="WP_093533958.1">
    <property type="nucleotide sequence ID" value="NZ_FOXU01000001.1"/>
</dbReference>
<dbReference type="GO" id="GO:0006508">
    <property type="term" value="P:proteolysis"/>
    <property type="evidence" value="ECO:0007669"/>
    <property type="project" value="InterPro"/>
</dbReference>
<dbReference type="Proteomes" id="UP000198734">
    <property type="component" value="Unassembled WGS sequence"/>
</dbReference>
<dbReference type="AlphaFoldDB" id="A0A1I5UV01"/>
<feature type="transmembrane region" description="Helical" evidence="7">
    <location>
        <begin position="80"/>
        <end position="103"/>
    </location>
</feature>
<sequence>MGFLINFVIIALFIFPFIALIHESGHAFFVKLFGGEISEFAIGNGEVLWKKKFFVIKKAYFVGGRVVAKNMEEFSKTQKALFFLGGVIFNFLSAFVLDLLMGYEFGVFRNYLDSFIFVSYFNVVINLVPLTTIIGTSDGKKLVELYKTK</sequence>
<keyword evidence="4 7" id="KW-0812">Transmembrane</keyword>
<dbReference type="EMBL" id="FOXU01000001">
    <property type="protein sequence ID" value="SFP99039.1"/>
    <property type="molecule type" value="Genomic_DNA"/>
</dbReference>
<evidence type="ECO:0000256" key="4">
    <source>
        <dbReference type="ARBA" id="ARBA00022692"/>
    </source>
</evidence>
<comment type="similarity">
    <text evidence="3">Belongs to the peptidase M50B family.</text>
</comment>
<feature type="transmembrane region" description="Helical" evidence="7">
    <location>
        <begin position="6"/>
        <end position="22"/>
    </location>
</feature>